<feature type="compositionally biased region" description="Basic and acidic residues" evidence="1">
    <location>
        <begin position="1"/>
        <end position="21"/>
    </location>
</feature>
<feature type="region of interest" description="Disordered" evidence="1">
    <location>
        <begin position="1"/>
        <end position="72"/>
    </location>
</feature>
<dbReference type="EMBL" id="KI965681">
    <property type="protein sequence ID" value="EUD63781.1"/>
    <property type="molecule type" value="Genomic_DNA"/>
</dbReference>
<evidence type="ECO:0000313" key="3">
    <source>
        <dbReference type="Proteomes" id="UP000030640"/>
    </source>
</evidence>
<protein>
    <submittedName>
        <fullName evidence="2">Uncharacterized protein</fullName>
    </submittedName>
</protein>
<dbReference type="VEuPathDB" id="PlasmoDB:C922_05834"/>
<gene>
    <name evidence="2" type="ORF">C922_05834</name>
</gene>
<evidence type="ECO:0000256" key="1">
    <source>
        <dbReference type="SAM" id="MobiDB-lite"/>
    </source>
</evidence>
<dbReference type="Proteomes" id="UP000030640">
    <property type="component" value="Unassembled WGS sequence"/>
</dbReference>
<dbReference type="AlphaFoldDB" id="W7AEU2"/>
<keyword evidence="3" id="KW-1185">Reference proteome</keyword>
<dbReference type="GeneID" id="20041108"/>
<sequence>MRKSGPDIKQEGGTSKRDKSQLEGILSHPQRKVQITPKDARFRGTSQNNHRGETMTNSKGHDPLGIKRSRCL</sequence>
<evidence type="ECO:0000313" key="2">
    <source>
        <dbReference type="EMBL" id="EUD63781.1"/>
    </source>
</evidence>
<organism evidence="2 3">
    <name type="scientific">Plasmodium inui San Antonio 1</name>
    <dbReference type="NCBI Taxonomy" id="1237626"/>
    <lineage>
        <taxon>Eukaryota</taxon>
        <taxon>Sar</taxon>
        <taxon>Alveolata</taxon>
        <taxon>Apicomplexa</taxon>
        <taxon>Aconoidasida</taxon>
        <taxon>Haemosporida</taxon>
        <taxon>Plasmodiidae</taxon>
        <taxon>Plasmodium</taxon>
        <taxon>Plasmodium (Plasmodium)</taxon>
    </lineage>
</organism>
<accession>W7AEU2</accession>
<feature type="compositionally biased region" description="Polar residues" evidence="1">
    <location>
        <begin position="44"/>
        <end position="58"/>
    </location>
</feature>
<dbReference type="RefSeq" id="XP_008819627.1">
    <property type="nucleotide sequence ID" value="XM_008821405.1"/>
</dbReference>
<proteinExistence type="predicted"/>
<reference evidence="2 3" key="1">
    <citation type="submission" date="2013-02" db="EMBL/GenBank/DDBJ databases">
        <title>The Genome Sequence of Plasmodium inui San Antonio 1.</title>
        <authorList>
            <consortium name="The Broad Institute Genome Sequencing Platform"/>
            <consortium name="The Broad Institute Genome Sequencing Center for Infectious Disease"/>
            <person name="Neafsey D."/>
            <person name="Cheeseman I."/>
            <person name="Volkman S."/>
            <person name="Adams J."/>
            <person name="Walker B."/>
            <person name="Young S.K."/>
            <person name="Zeng Q."/>
            <person name="Gargeya S."/>
            <person name="Fitzgerald M."/>
            <person name="Haas B."/>
            <person name="Abouelleil A."/>
            <person name="Alvarado L."/>
            <person name="Arachchi H.M."/>
            <person name="Berlin A.M."/>
            <person name="Chapman S.B."/>
            <person name="Dewar J."/>
            <person name="Goldberg J."/>
            <person name="Griggs A."/>
            <person name="Gujja S."/>
            <person name="Hansen M."/>
            <person name="Howarth C."/>
            <person name="Imamovic A."/>
            <person name="Larimer J."/>
            <person name="McCowan C."/>
            <person name="Murphy C."/>
            <person name="Neiman D."/>
            <person name="Pearson M."/>
            <person name="Priest M."/>
            <person name="Roberts A."/>
            <person name="Saif S."/>
            <person name="Shea T."/>
            <person name="Sisk P."/>
            <person name="Sykes S."/>
            <person name="Wortman J."/>
            <person name="Nusbaum C."/>
            <person name="Birren B."/>
        </authorList>
    </citation>
    <scope>NUCLEOTIDE SEQUENCE [LARGE SCALE GENOMIC DNA]</scope>
    <source>
        <strain evidence="2 3">San Antonio 1</strain>
    </source>
</reference>
<name>W7AEU2_9APIC</name>